<dbReference type="Gene3D" id="3.60.60.10">
    <property type="entry name" value="Penicillin V Acylase, Chain A"/>
    <property type="match status" value="1"/>
</dbReference>
<feature type="signal peptide" evidence="1">
    <location>
        <begin position="1"/>
        <end position="20"/>
    </location>
</feature>
<dbReference type="PANTHER" id="PTHR35190">
    <property type="entry name" value="PROTEIN DCD1B"/>
    <property type="match status" value="1"/>
</dbReference>
<comment type="caution">
    <text evidence="2">The sequence shown here is derived from an EMBL/GenBank/DDBJ whole genome shotgun (WGS) entry which is preliminary data.</text>
</comment>
<feature type="chain" id="PRO_5036222763" description="Acid ceramidase-like protein" evidence="1">
    <location>
        <begin position="21"/>
        <end position="452"/>
    </location>
</feature>
<gene>
    <name evidence="2" type="ORF">IZO911_LOCUS5691</name>
    <name evidence="3" type="ORF">KXQ929_LOCUS12650</name>
</gene>
<protein>
    <recommendedName>
        <fullName evidence="5">Acid ceramidase-like protein</fullName>
    </recommendedName>
</protein>
<dbReference type="AlphaFoldDB" id="A0A813R569"/>
<evidence type="ECO:0008006" key="5">
    <source>
        <dbReference type="Google" id="ProtNLM"/>
    </source>
</evidence>
<sequence>MNNNYFILFVILAIISHVQSVDPSCKGIINTNPILHDEPTFVNSVPNGKRFVVGSGYDKINIVHVYGGTPYDMGLALGKLMSEDLQHLVPEYFAYLDNKIEDLIKTLPPLVAKWIAELGLLGALDLNYEITRFYTPPWYDEELRGLAAGSGISYENIRRLNLLPELIKAACSVIGAWGQSTLSKTTLLHLRSLDWDEKAPIAKYATVTVYHPNTSYEGYENHFHDYYKQKYSGSYTFANFGYLGLIGSIGAYNEVSVGLGQKVWITKEQDITSRFGNPWTYVLRDVVQFSNTIDTALTMLVNAKRTCSVHLGLGEYHRNTSISSDQTIDFLGIEYSAKEFNVFSWKDMYNTPNHPILDDVVYWDPHPQPSNDTCLGSLLVDHYGHLDAPTIIRNITSQLRTGNTLNLVLDYAENAAYLAYSAPDDPQGPLEAFNRVHTRLDMAKLFAEPAPK</sequence>
<evidence type="ECO:0000313" key="2">
    <source>
        <dbReference type="EMBL" id="CAF0778374.1"/>
    </source>
</evidence>
<evidence type="ECO:0000256" key="1">
    <source>
        <dbReference type="SAM" id="SignalP"/>
    </source>
</evidence>
<accession>A0A813R569</accession>
<name>A0A813R569_9BILA</name>
<dbReference type="Proteomes" id="UP000663860">
    <property type="component" value="Unassembled WGS sequence"/>
</dbReference>
<dbReference type="InterPro" id="IPR047803">
    <property type="entry name" value="DCD1A/B-like"/>
</dbReference>
<organism evidence="2 4">
    <name type="scientific">Adineta steineri</name>
    <dbReference type="NCBI Taxonomy" id="433720"/>
    <lineage>
        <taxon>Eukaryota</taxon>
        <taxon>Metazoa</taxon>
        <taxon>Spiralia</taxon>
        <taxon>Gnathifera</taxon>
        <taxon>Rotifera</taxon>
        <taxon>Eurotatoria</taxon>
        <taxon>Bdelloidea</taxon>
        <taxon>Adinetida</taxon>
        <taxon>Adinetidae</taxon>
        <taxon>Adineta</taxon>
    </lineage>
</organism>
<evidence type="ECO:0000313" key="3">
    <source>
        <dbReference type="EMBL" id="CAF3724796.1"/>
    </source>
</evidence>
<dbReference type="EMBL" id="CAJOBB010000655">
    <property type="protein sequence ID" value="CAF3724796.1"/>
    <property type="molecule type" value="Genomic_DNA"/>
</dbReference>
<proteinExistence type="predicted"/>
<reference evidence="2" key="1">
    <citation type="submission" date="2021-02" db="EMBL/GenBank/DDBJ databases">
        <authorList>
            <person name="Nowell W R."/>
        </authorList>
    </citation>
    <scope>NUCLEOTIDE SEQUENCE</scope>
</reference>
<dbReference type="Proteomes" id="UP000663868">
    <property type="component" value="Unassembled WGS sequence"/>
</dbReference>
<dbReference type="PANTHER" id="PTHR35190:SF2">
    <property type="entry name" value="PROTEIN DCD1B"/>
    <property type="match status" value="1"/>
</dbReference>
<evidence type="ECO:0000313" key="4">
    <source>
        <dbReference type="Proteomes" id="UP000663860"/>
    </source>
</evidence>
<keyword evidence="1" id="KW-0732">Signal</keyword>
<dbReference type="EMBL" id="CAJNOE010000034">
    <property type="protein sequence ID" value="CAF0778374.1"/>
    <property type="molecule type" value="Genomic_DNA"/>
</dbReference>